<evidence type="ECO:0000313" key="5">
    <source>
        <dbReference type="Proteomes" id="UP000717996"/>
    </source>
</evidence>
<organism evidence="3 5">
    <name type="scientific">Rhizopus oryzae</name>
    <name type="common">Mucormycosis agent</name>
    <name type="synonym">Rhizopus arrhizus var. delemar</name>
    <dbReference type="NCBI Taxonomy" id="64495"/>
    <lineage>
        <taxon>Eukaryota</taxon>
        <taxon>Fungi</taxon>
        <taxon>Fungi incertae sedis</taxon>
        <taxon>Mucoromycota</taxon>
        <taxon>Mucoromycotina</taxon>
        <taxon>Mucoromycetes</taxon>
        <taxon>Mucorales</taxon>
        <taxon>Mucorineae</taxon>
        <taxon>Rhizopodaceae</taxon>
        <taxon>Rhizopus</taxon>
    </lineage>
</organism>
<reference evidence="3" key="1">
    <citation type="journal article" date="2020" name="Microb. Genom.">
        <title>Genetic diversity of clinical and environmental Mucorales isolates obtained from an investigation of mucormycosis cases among solid organ transplant recipients.</title>
        <authorList>
            <person name="Nguyen M.H."/>
            <person name="Kaul D."/>
            <person name="Muto C."/>
            <person name="Cheng S.J."/>
            <person name="Richter R.A."/>
            <person name="Bruno V.M."/>
            <person name="Liu G."/>
            <person name="Beyhan S."/>
            <person name="Sundermann A.J."/>
            <person name="Mounaud S."/>
            <person name="Pasculle A.W."/>
            <person name="Nierman W.C."/>
            <person name="Driscoll E."/>
            <person name="Cumbie R."/>
            <person name="Clancy C.J."/>
            <person name="Dupont C.L."/>
        </authorList>
    </citation>
    <scope>NUCLEOTIDE SEQUENCE</scope>
    <source>
        <strain evidence="2">GL11</strain>
        <strain evidence="3">GL16</strain>
    </source>
</reference>
<evidence type="ECO:0000313" key="3">
    <source>
        <dbReference type="EMBL" id="KAG1530495.1"/>
    </source>
</evidence>
<gene>
    <name evidence="3" type="ORF">G6F51_013823</name>
    <name evidence="2" type="ORF">G6F64_007996</name>
</gene>
<keyword evidence="1" id="KW-0812">Transmembrane</keyword>
<evidence type="ECO:0000313" key="4">
    <source>
        <dbReference type="Proteomes" id="UP000716291"/>
    </source>
</evidence>
<proteinExistence type="predicted"/>
<sequence length="114" mass="12976">MDVSRTTTIPARNFNAISVRTNSQAARPVDHFKAFYRLAKDFAALNLSVFKFFLTCLFWSSYFATIDSKILYQNSLNSTRRDGAEKLALWHGAINLNALPFRDQEKTMTCISGE</sequence>
<evidence type="ECO:0000313" key="2">
    <source>
        <dbReference type="EMBL" id="KAG1305918.1"/>
    </source>
</evidence>
<dbReference type="Proteomes" id="UP000717996">
    <property type="component" value="Unassembled WGS sequence"/>
</dbReference>
<feature type="transmembrane region" description="Helical" evidence="1">
    <location>
        <begin position="42"/>
        <end position="64"/>
    </location>
</feature>
<comment type="caution">
    <text evidence="3">The sequence shown here is derived from an EMBL/GenBank/DDBJ whole genome shotgun (WGS) entry which is preliminary data.</text>
</comment>
<dbReference type="Proteomes" id="UP000716291">
    <property type="component" value="Unassembled WGS sequence"/>
</dbReference>
<dbReference type="EMBL" id="JAANIT010006578">
    <property type="protein sequence ID" value="KAG1530495.1"/>
    <property type="molecule type" value="Genomic_DNA"/>
</dbReference>
<dbReference type="AlphaFoldDB" id="A0A9P6XQV2"/>
<protein>
    <submittedName>
        <fullName evidence="3">Uncharacterized protein</fullName>
    </submittedName>
</protein>
<evidence type="ECO:0000256" key="1">
    <source>
        <dbReference type="SAM" id="Phobius"/>
    </source>
</evidence>
<accession>A0A9P6XQV2</accession>
<keyword evidence="4" id="KW-1185">Reference proteome</keyword>
<dbReference type="EMBL" id="JAANQT010001249">
    <property type="protein sequence ID" value="KAG1305918.1"/>
    <property type="molecule type" value="Genomic_DNA"/>
</dbReference>
<keyword evidence="1" id="KW-0472">Membrane</keyword>
<name>A0A9P6XQV2_RHIOR</name>
<keyword evidence="1" id="KW-1133">Transmembrane helix</keyword>